<feature type="region of interest" description="Disordered" evidence="1">
    <location>
        <begin position="147"/>
        <end position="171"/>
    </location>
</feature>
<feature type="compositionally biased region" description="Polar residues" evidence="1">
    <location>
        <begin position="149"/>
        <end position="164"/>
    </location>
</feature>
<dbReference type="AlphaFoldDB" id="A0AAE0X3G3"/>
<dbReference type="Proteomes" id="UP001270362">
    <property type="component" value="Unassembled WGS sequence"/>
</dbReference>
<evidence type="ECO:0000313" key="3">
    <source>
        <dbReference type="Proteomes" id="UP001270362"/>
    </source>
</evidence>
<feature type="compositionally biased region" description="Polar residues" evidence="1">
    <location>
        <begin position="20"/>
        <end position="39"/>
    </location>
</feature>
<feature type="compositionally biased region" description="Low complexity" evidence="1">
    <location>
        <begin position="1"/>
        <end position="18"/>
    </location>
</feature>
<evidence type="ECO:0000313" key="2">
    <source>
        <dbReference type="EMBL" id="KAK3683738.1"/>
    </source>
</evidence>
<name>A0AAE0X3G3_9PEZI</name>
<feature type="compositionally biased region" description="Acidic residues" evidence="1">
    <location>
        <begin position="66"/>
        <end position="78"/>
    </location>
</feature>
<feature type="region of interest" description="Disordered" evidence="1">
    <location>
        <begin position="1"/>
        <end position="87"/>
    </location>
</feature>
<comment type="caution">
    <text evidence="2">The sequence shown here is derived from an EMBL/GenBank/DDBJ whole genome shotgun (WGS) entry which is preliminary data.</text>
</comment>
<evidence type="ECO:0000256" key="1">
    <source>
        <dbReference type="SAM" id="MobiDB-lite"/>
    </source>
</evidence>
<reference evidence="2" key="1">
    <citation type="journal article" date="2023" name="Mol. Phylogenet. Evol.">
        <title>Genome-scale phylogeny and comparative genomics of the fungal order Sordariales.</title>
        <authorList>
            <person name="Hensen N."/>
            <person name="Bonometti L."/>
            <person name="Westerberg I."/>
            <person name="Brannstrom I.O."/>
            <person name="Guillou S."/>
            <person name="Cros-Aarteil S."/>
            <person name="Calhoun S."/>
            <person name="Haridas S."/>
            <person name="Kuo A."/>
            <person name="Mondo S."/>
            <person name="Pangilinan J."/>
            <person name="Riley R."/>
            <person name="LaButti K."/>
            <person name="Andreopoulos B."/>
            <person name="Lipzen A."/>
            <person name="Chen C."/>
            <person name="Yan M."/>
            <person name="Daum C."/>
            <person name="Ng V."/>
            <person name="Clum A."/>
            <person name="Steindorff A."/>
            <person name="Ohm R.A."/>
            <person name="Martin F."/>
            <person name="Silar P."/>
            <person name="Natvig D.O."/>
            <person name="Lalanne C."/>
            <person name="Gautier V."/>
            <person name="Ament-Velasquez S.L."/>
            <person name="Kruys A."/>
            <person name="Hutchinson M.I."/>
            <person name="Powell A.J."/>
            <person name="Barry K."/>
            <person name="Miller A.N."/>
            <person name="Grigoriev I.V."/>
            <person name="Debuchy R."/>
            <person name="Gladieux P."/>
            <person name="Hiltunen Thoren M."/>
            <person name="Johannesson H."/>
        </authorList>
    </citation>
    <scope>NUCLEOTIDE SEQUENCE</scope>
    <source>
        <strain evidence="2">CBS 314.62</strain>
    </source>
</reference>
<dbReference type="EMBL" id="JAULSO010000004">
    <property type="protein sequence ID" value="KAK3683738.1"/>
    <property type="molecule type" value="Genomic_DNA"/>
</dbReference>
<feature type="compositionally biased region" description="Basic and acidic residues" evidence="1">
    <location>
        <begin position="49"/>
        <end position="59"/>
    </location>
</feature>
<proteinExistence type="predicted"/>
<organism evidence="2 3">
    <name type="scientific">Podospora appendiculata</name>
    <dbReference type="NCBI Taxonomy" id="314037"/>
    <lineage>
        <taxon>Eukaryota</taxon>
        <taxon>Fungi</taxon>
        <taxon>Dikarya</taxon>
        <taxon>Ascomycota</taxon>
        <taxon>Pezizomycotina</taxon>
        <taxon>Sordariomycetes</taxon>
        <taxon>Sordariomycetidae</taxon>
        <taxon>Sordariales</taxon>
        <taxon>Podosporaceae</taxon>
        <taxon>Podospora</taxon>
    </lineage>
</organism>
<gene>
    <name evidence="2" type="ORF">B0T22DRAFT_259548</name>
</gene>
<reference evidence="2" key="2">
    <citation type="submission" date="2023-06" db="EMBL/GenBank/DDBJ databases">
        <authorList>
            <consortium name="Lawrence Berkeley National Laboratory"/>
            <person name="Haridas S."/>
            <person name="Hensen N."/>
            <person name="Bonometti L."/>
            <person name="Westerberg I."/>
            <person name="Brannstrom I.O."/>
            <person name="Guillou S."/>
            <person name="Cros-Aarteil S."/>
            <person name="Calhoun S."/>
            <person name="Kuo A."/>
            <person name="Mondo S."/>
            <person name="Pangilinan J."/>
            <person name="Riley R."/>
            <person name="Labutti K."/>
            <person name="Andreopoulos B."/>
            <person name="Lipzen A."/>
            <person name="Chen C."/>
            <person name="Yanf M."/>
            <person name="Daum C."/>
            <person name="Ng V."/>
            <person name="Clum A."/>
            <person name="Steindorff A."/>
            <person name="Ohm R."/>
            <person name="Martin F."/>
            <person name="Silar P."/>
            <person name="Natvig D."/>
            <person name="Lalanne C."/>
            <person name="Gautier V."/>
            <person name="Ament-Velasquez S.L."/>
            <person name="Kruys A."/>
            <person name="Hutchinson M.I."/>
            <person name="Powell A.J."/>
            <person name="Barry K."/>
            <person name="Miller A.N."/>
            <person name="Grigoriev I.V."/>
            <person name="Debuchy R."/>
            <person name="Gladieux P."/>
            <person name="Thoren M.H."/>
            <person name="Johannesson H."/>
        </authorList>
    </citation>
    <scope>NUCLEOTIDE SEQUENCE</scope>
    <source>
        <strain evidence="2">CBS 314.62</strain>
    </source>
</reference>
<accession>A0AAE0X3G3</accession>
<keyword evidence="3" id="KW-1185">Reference proteome</keyword>
<sequence length="171" mass="18100">MSASGTHSSSSSPHGDGSNLPRQPSITQPRLSLSASSANDGGDPAFTPRMRDRQARGKDPYQSTDGSDDNSDLSDGETDISLRGRIGNGRIGKEDFAATERRQKAIAFLENPELLMMYAQSTGDSVAGARYHFTKMMCGYDNADDAKHQTPTAASTSGKLTSATGRGGPLR</sequence>
<protein>
    <submittedName>
        <fullName evidence="2">Uncharacterized protein</fullName>
    </submittedName>
</protein>